<name>A0A0G0VV42_9BACT</name>
<evidence type="ECO:0000313" key="2">
    <source>
        <dbReference type="Proteomes" id="UP000034236"/>
    </source>
</evidence>
<accession>A0A0G0VV42</accession>
<organism evidence="1 2">
    <name type="scientific">Candidatus Nomurabacteria bacterium GW2011_GWA2_41_25</name>
    <dbReference type="NCBI Taxonomy" id="1618736"/>
    <lineage>
        <taxon>Bacteria</taxon>
        <taxon>Candidatus Nomuraibacteriota</taxon>
    </lineage>
</organism>
<evidence type="ECO:0000313" key="1">
    <source>
        <dbReference type="EMBL" id="KKS04709.1"/>
    </source>
</evidence>
<dbReference type="InterPro" id="IPR022224">
    <property type="entry name" value="DUF3750"/>
</dbReference>
<dbReference type="EMBL" id="LCBE01000004">
    <property type="protein sequence ID" value="KKS04709.1"/>
    <property type="molecule type" value="Genomic_DNA"/>
</dbReference>
<dbReference type="AlphaFoldDB" id="A0A0G0VV42"/>
<sequence length="157" mass="18869">MNSDTQKFQSLINKEKYQVFILACPTYTPFNFARHSWFVLNKKGLISRWEIRHKKNKKTNNYFYLNTQPPFQGINISFFIKKHFWKAKLMGYIEGSENSTAQKIIEFIENSEKIYLYCFKYSFFGPNSNTYIQWVLDKFPEFNVKLSWNFIGKGFKS</sequence>
<proteinExistence type="predicted"/>
<dbReference type="Pfam" id="PF12570">
    <property type="entry name" value="DUF3750"/>
    <property type="match status" value="1"/>
</dbReference>
<protein>
    <submittedName>
        <fullName evidence="1">Uncharacterized protein</fullName>
    </submittedName>
</protein>
<comment type="caution">
    <text evidence="1">The sequence shown here is derived from an EMBL/GenBank/DDBJ whole genome shotgun (WGS) entry which is preliminary data.</text>
</comment>
<reference evidence="1 2" key="1">
    <citation type="journal article" date="2015" name="Nature">
        <title>rRNA introns, odd ribosomes, and small enigmatic genomes across a large radiation of phyla.</title>
        <authorList>
            <person name="Brown C.T."/>
            <person name="Hug L.A."/>
            <person name="Thomas B.C."/>
            <person name="Sharon I."/>
            <person name="Castelle C.J."/>
            <person name="Singh A."/>
            <person name="Wilkins M.J."/>
            <person name="Williams K.H."/>
            <person name="Banfield J.F."/>
        </authorList>
    </citation>
    <scope>NUCLEOTIDE SEQUENCE [LARGE SCALE GENOMIC DNA]</scope>
</reference>
<dbReference type="Proteomes" id="UP000034236">
    <property type="component" value="Unassembled WGS sequence"/>
</dbReference>
<gene>
    <name evidence="1" type="ORF">UU58_C0004G0032</name>
</gene>